<feature type="compositionally biased region" description="Low complexity" evidence="1">
    <location>
        <begin position="672"/>
        <end position="687"/>
    </location>
</feature>
<dbReference type="RefSeq" id="XP_012192311.1">
    <property type="nucleotide sequence ID" value="XM_012336921.1"/>
</dbReference>
<dbReference type="HOGENOM" id="CLU_346506_0_0_1"/>
<feature type="region of interest" description="Disordered" evidence="1">
    <location>
        <begin position="204"/>
        <end position="255"/>
    </location>
</feature>
<dbReference type="STRING" id="1305764.R9PBK2"/>
<feature type="region of interest" description="Disordered" evidence="1">
    <location>
        <begin position="432"/>
        <end position="549"/>
    </location>
</feature>
<organism evidence="2 3">
    <name type="scientific">Pseudozyma hubeiensis (strain SY62)</name>
    <name type="common">Yeast</name>
    <dbReference type="NCBI Taxonomy" id="1305764"/>
    <lineage>
        <taxon>Eukaryota</taxon>
        <taxon>Fungi</taxon>
        <taxon>Dikarya</taxon>
        <taxon>Basidiomycota</taxon>
        <taxon>Ustilaginomycotina</taxon>
        <taxon>Ustilaginomycetes</taxon>
        <taxon>Ustilaginales</taxon>
        <taxon>Ustilaginaceae</taxon>
        <taxon>Pseudozyma</taxon>
    </lineage>
</organism>
<feature type="compositionally biased region" description="Low complexity" evidence="1">
    <location>
        <begin position="724"/>
        <end position="738"/>
    </location>
</feature>
<dbReference type="GO" id="GO:0016740">
    <property type="term" value="F:transferase activity"/>
    <property type="evidence" value="ECO:0007669"/>
    <property type="project" value="UniProtKB-KW"/>
</dbReference>
<keyword evidence="3" id="KW-1185">Reference proteome</keyword>
<reference evidence="3" key="1">
    <citation type="journal article" date="2013" name="Genome Announc.">
        <title>Draft genome sequence of the basidiomycetous yeast-like fungus Pseudozyma hubeiensis SY62, which produces an abundant amount of the biosurfactant mannosylerythritol lipids.</title>
        <authorList>
            <person name="Konishi M."/>
            <person name="Hatada Y."/>
            <person name="Horiuchi J."/>
        </authorList>
    </citation>
    <scope>NUCLEOTIDE SEQUENCE [LARGE SCALE GENOMIC DNA]</scope>
    <source>
        <strain evidence="3">SY62</strain>
    </source>
</reference>
<feature type="region of interest" description="Disordered" evidence="1">
    <location>
        <begin position="660"/>
        <end position="762"/>
    </location>
</feature>
<gene>
    <name evidence="2" type="ORF">PHSY_006318</name>
</gene>
<sequence length="815" mass="86878">MNPATVDPAAMMLFQQLMASVMTSPYAGISGPGPAPDPIFDPTGYAAHSERLRKYKRSQAESIARSNLSYTPFEMTQEMALSPIIAKLPSVNLFSLTPRQATFLDTQKVLWLSYKTRRFRSIELPKFDDDIAGRKEAMIAFGDSLMVAMFGHDWNETSGFKYNGKMTPSRIYDDHVSYPGGYQYAPPAMGDLCDHHASMLDATSKPPLAARPAGKTSHDSGKGKQETDRSEGRKNAEDGKAATPSLQGDGKRSSETWEANEFMRVWRLQEFFTDKLERDMESGHACENEQNKVAGRNGHFVDMEAFLSPFHVDEGHCECADCSGLGDAYEAGNPYDFGDPWGDDYPPMDLDDPYGLDGGYDMDYLYDPDDVPYGFGDNMYGIDDGFYFDNDEGYPPYGGGFYDDYEEYMDIMTDLKPKKLMSSLGRRSGGGFLFKGDDHHGHGGPGKGNGKGNSKGVGTSSGGKQGKKKSKKSIKKKSKGKAANQAGNAVKQEEQGGTAQDGKGKGKAKESKLFSSFGSSVVPEDKALGTTPSKPSVPPQRSFGHVTPLGASKVAPMSPSTIASVGLNLAKPAAAVAGGFRFSVPNTVTVPAPKALQQNTRLASESNTKPAKTNFGLHKKANAASGGKSAGASGSTGEEVKLTFEIPGPSGFVVQAVGAKTAPTSSHAGITSQASVAAKPAAAQSSPNKTAQTRKRKKVTRGDSNDMTQSASSGSAQPVKKKIPVATAAAAVGSSSPATKVVPAPLASGNQPRTKAATATTNTAKSVPVLGFPRQQQPQSTVKPKPVKYEVVVYRKPFAPSKRPGRDNWHGRVGL</sequence>
<dbReference type="EMBL" id="DF238821">
    <property type="protein sequence ID" value="GAC98724.1"/>
    <property type="molecule type" value="Genomic_DNA"/>
</dbReference>
<proteinExistence type="predicted"/>
<feature type="compositionally biased region" description="Basic and acidic residues" evidence="1">
    <location>
        <begin position="502"/>
        <end position="512"/>
    </location>
</feature>
<feature type="compositionally biased region" description="Gly residues" evidence="1">
    <location>
        <begin position="443"/>
        <end position="464"/>
    </location>
</feature>
<feature type="compositionally biased region" description="Polar residues" evidence="1">
    <location>
        <begin position="662"/>
        <end position="671"/>
    </location>
</feature>
<dbReference type="eggNOG" id="ENOG502RDRR">
    <property type="taxonomic scope" value="Eukaryota"/>
</dbReference>
<name>R9PBK2_PSEHS</name>
<evidence type="ECO:0000256" key="1">
    <source>
        <dbReference type="SAM" id="MobiDB-lite"/>
    </source>
</evidence>
<evidence type="ECO:0000313" key="3">
    <source>
        <dbReference type="Proteomes" id="UP000014071"/>
    </source>
</evidence>
<feature type="compositionally biased region" description="Polar residues" evidence="1">
    <location>
        <begin position="705"/>
        <end position="716"/>
    </location>
</feature>
<feature type="compositionally biased region" description="Basic and acidic residues" evidence="1">
    <location>
        <begin position="216"/>
        <end position="240"/>
    </location>
</feature>
<evidence type="ECO:0000313" key="2">
    <source>
        <dbReference type="EMBL" id="GAC98724.1"/>
    </source>
</evidence>
<feature type="compositionally biased region" description="Polar residues" evidence="1">
    <location>
        <begin position="599"/>
        <end position="611"/>
    </location>
</feature>
<dbReference type="GeneID" id="24111590"/>
<dbReference type="Proteomes" id="UP000014071">
    <property type="component" value="Unassembled WGS sequence"/>
</dbReference>
<keyword evidence="2" id="KW-0808">Transferase</keyword>
<feature type="compositionally biased region" description="Low complexity" evidence="1">
    <location>
        <begin position="622"/>
        <end position="635"/>
    </location>
</feature>
<dbReference type="AlphaFoldDB" id="R9PBK2"/>
<protein>
    <submittedName>
        <fullName evidence="2">Glycosyltransferase</fullName>
    </submittedName>
</protein>
<accession>R9PBK2</accession>
<dbReference type="OrthoDB" id="2556808at2759"/>
<feature type="region of interest" description="Disordered" evidence="1">
    <location>
        <begin position="599"/>
        <end position="642"/>
    </location>
</feature>
<feature type="compositionally biased region" description="Basic residues" evidence="1">
    <location>
        <begin position="465"/>
        <end position="480"/>
    </location>
</feature>